<feature type="transmembrane region" description="Helical" evidence="1">
    <location>
        <begin position="58"/>
        <end position="76"/>
    </location>
</feature>
<keyword evidence="1" id="KW-0812">Transmembrane</keyword>
<evidence type="ECO:0000313" key="4">
    <source>
        <dbReference type="Proteomes" id="UP000663929"/>
    </source>
</evidence>
<accession>A0A8A4TXN0</accession>
<evidence type="ECO:0000313" key="3">
    <source>
        <dbReference type="EMBL" id="QTD53732.1"/>
    </source>
</evidence>
<dbReference type="Proteomes" id="UP000663929">
    <property type="component" value="Chromosome"/>
</dbReference>
<dbReference type="NCBIfam" id="TIGR02226">
    <property type="entry name" value="two_anch"/>
    <property type="match status" value="1"/>
</dbReference>
<sequence length="585" mass="64039">MTFAFPLALWGLLAIPALLAIYFLIGRAVPRRVSSLFLWVGEQHAPSEGARFRRLDRAWILLLEILLLLLLVFAAARPVVTVRSDAVPLALVLDQSFSMAAAREGRPVRDWAYAGLAEIVEDRRYSSFFFVLAGEKPVLLPPPSDAPSSTDLLATALPQWTCEAAGADLTGALALARQVGGPLAQIVVLTDRPPPSPDVADGVLWAAFGVPQPNAALVNGVRTLDSGRDRCLLEIANLGEVSKEIELTMDGSPPRRQIWSFAAGERKLLRFDIEPGRDVVRFQLAEDALDRDNAVVLARPFERSIGAAVRVDNQARRRLVEAALYASPFARPVRAQPELLITDAPYRFDGAANRPWVLELHTAAKPLAYTGPFVTYTSHPLCEGLGLAGVIWGADTRSLNGLPLITAGDLTLFSEERRSGTPYFHLQYNNDRGNLHQTPNWPILFDNLVRLRASELDGLDAANWRLGSEVVLRTRATGETVTLSGPGGSERAWVVDRDRIELPTPKPGLYQVAGGGVELTFAVNALDQGESDLRRTASGTWGTWRASEERHPDSRELTLPLLLVALSGLLLHGFVLRRRKAEVAW</sequence>
<dbReference type="EMBL" id="CP071793">
    <property type="protein sequence ID" value="QTD53732.1"/>
    <property type="molecule type" value="Genomic_DNA"/>
</dbReference>
<evidence type="ECO:0000256" key="1">
    <source>
        <dbReference type="SAM" id="Phobius"/>
    </source>
</evidence>
<proteinExistence type="predicted"/>
<dbReference type="InterPro" id="IPR011933">
    <property type="entry name" value="Double_TM_dom"/>
</dbReference>
<protein>
    <submittedName>
        <fullName evidence="3">BatA and WFA domain-containing protein</fullName>
    </submittedName>
</protein>
<dbReference type="PANTHER" id="PTHR37464">
    <property type="entry name" value="BLL2463 PROTEIN"/>
    <property type="match status" value="1"/>
</dbReference>
<dbReference type="AlphaFoldDB" id="A0A8A4TXN0"/>
<dbReference type="PANTHER" id="PTHR37464:SF1">
    <property type="entry name" value="BLL2463 PROTEIN"/>
    <property type="match status" value="1"/>
</dbReference>
<feature type="transmembrane region" description="Helical" evidence="1">
    <location>
        <begin position="6"/>
        <end position="25"/>
    </location>
</feature>
<dbReference type="InterPro" id="IPR024163">
    <property type="entry name" value="Aerotolerance_reg_N"/>
</dbReference>
<dbReference type="RefSeq" id="WP_237383832.1">
    <property type="nucleotide sequence ID" value="NZ_CP071793.1"/>
</dbReference>
<dbReference type="SUPFAM" id="SSF53300">
    <property type="entry name" value="vWA-like"/>
    <property type="match status" value="1"/>
</dbReference>
<name>A0A8A4TXN0_SULCO</name>
<dbReference type="KEGG" id="scor:J3U87_14865"/>
<keyword evidence="1" id="KW-0472">Membrane</keyword>
<organism evidence="3 4">
    <name type="scientific">Sulfidibacter corallicola</name>
    <dbReference type="NCBI Taxonomy" id="2818388"/>
    <lineage>
        <taxon>Bacteria</taxon>
        <taxon>Pseudomonadati</taxon>
        <taxon>Acidobacteriota</taxon>
        <taxon>Holophagae</taxon>
        <taxon>Acanthopleuribacterales</taxon>
        <taxon>Acanthopleuribacteraceae</taxon>
        <taxon>Sulfidibacter</taxon>
    </lineage>
</organism>
<keyword evidence="1" id="KW-1133">Transmembrane helix</keyword>
<keyword evidence="4" id="KW-1185">Reference proteome</keyword>
<gene>
    <name evidence="3" type="ORF">J3U87_14865</name>
</gene>
<dbReference type="Pfam" id="PF07584">
    <property type="entry name" value="BatA"/>
    <property type="match status" value="1"/>
</dbReference>
<dbReference type="InterPro" id="IPR036465">
    <property type="entry name" value="vWFA_dom_sf"/>
</dbReference>
<evidence type="ECO:0000259" key="2">
    <source>
        <dbReference type="Pfam" id="PF07584"/>
    </source>
</evidence>
<feature type="domain" description="Aerotolerance regulator N-terminal" evidence="2">
    <location>
        <begin position="1"/>
        <end position="78"/>
    </location>
</feature>
<feature type="transmembrane region" description="Helical" evidence="1">
    <location>
        <begin position="557"/>
        <end position="576"/>
    </location>
</feature>
<reference evidence="3" key="1">
    <citation type="submission" date="2021-03" db="EMBL/GenBank/DDBJ databases">
        <title>Acanthopleuribacteraceae sp. M133.</title>
        <authorList>
            <person name="Wang G."/>
        </authorList>
    </citation>
    <scope>NUCLEOTIDE SEQUENCE</scope>
    <source>
        <strain evidence="3">M133</strain>
    </source>
</reference>